<dbReference type="EMBL" id="ACVQ01000028">
    <property type="protein sequence ID" value="EET79009.1"/>
    <property type="molecule type" value="Genomic_DNA"/>
</dbReference>
<organism evidence="1 2">
    <name type="scientific">Campylobacter showae RM3277</name>
    <dbReference type="NCBI Taxonomy" id="553219"/>
    <lineage>
        <taxon>Bacteria</taxon>
        <taxon>Pseudomonadati</taxon>
        <taxon>Campylobacterota</taxon>
        <taxon>Epsilonproteobacteria</taxon>
        <taxon>Campylobacterales</taxon>
        <taxon>Campylobacteraceae</taxon>
        <taxon>Campylobacter</taxon>
    </lineage>
</organism>
<name>C6RHX9_9BACT</name>
<dbReference type="AlphaFoldDB" id="C6RHX9"/>
<reference evidence="1 2" key="1">
    <citation type="submission" date="2009-07" db="EMBL/GenBank/DDBJ databases">
        <authorList>
            <person name="Madupu R."/>
            <person name="Sebastian Y."/>
            <person name="Durkin A.S."/>
            <person name="Torralba M."/>
            <person name="Methe B."/>
            <person name="Sutton G.G."/>
            <person name="Strausberg R.L."/>
            <person name="Nelson K.E."/>
        </authorList>
    </citation>
    <scope>NUCLEOTIDE SEQUENCE [LARGE SCALE GENOMIC DNA]</scope>
    <source>
        <strain evidence="1 2">RM3277</strain>
    </source>
</reference>
<protein>
    <submittedName>
        <fullName evidence="1">Uncharacterized protein</fullName>
    </submittedName>
</protein>
<evidence type="ECO:0000313" key="1">
    <source>
        <dbReference type="EMBL" id="EET79009.1"/>
    </source>
</evidence>
<proteinExistence type="predicted"/>
<dbReference type="STRING" id="553219.CAMSH0001_1089"/>
<accession>C6RHX9</accession>
<gene>
    <name evidence="1" type="ORF">CAMSH0001_1089</name>
</gene>
<keyword evidence="2" id="KW-1185">Reference proteome</keyword>
<dbReference type="Proteomes" id="UP000003107">
    <property type="component" value="Unassembled WGS sequence"/>
</dbReference>
<sequence>MAKYKLWKKRCKFDGFARRSNLKQIYAFECKFTPSRKRKI</sequence>
<evidence type="ECO:0000313" key="2">
    <source>
        <dbReference type="Proteomes" id="UP000003107"/>
    </source>
</evidence>
<comment type="caution">
    <text evidence="1">The sequence shown here is derived from an EMBL/GenBank/DDBJ whole genome shotgun (WGS) entry which is preliminary data.</text>
</comment>